<sequence length="69" mass="7559">MSTNPSFVLKAVGAPKSLCRDLFSISPEQTVFEEVNALSAQKEQSKRSQRPIPEIAGDQVLIQVKKTGE</sequence>
<gene>
    <name evidence="1" type="ORF">MCHLO_16117</name>
</gene>
<organism evidence="1 2">
    <name type="scientific">Mycena chlorophos</name>
    <name type="common">Agaric fungus</name>
    <name type="synonym">Agaricus chlorophos</name>
    <dbReference type="NCBI Taxonomy" id="658473"/>
    <lineage>
        <taxon>Eukaryota</taxon>
        <taxon>Fungi</taxon>
        <taxon>Dikarya</taxon>
        <taxon>Basidiomycota</taxon>
        <taxon>Agaricomycotina</taxon>
        <taxon>Agaricomycetes</taxon>
        <taxon>Agaricomycetidae</taxon>
        <taxon>Agaricales</taxon>
        <taxon>Marasmiineae</taxon>
        <taxon>Mycenaceae</taxon>
        <taxon>Mycena</taxon>
    </lineage>
</organism>
<keyword evidence="2" id="KW-1185">Reference proteome</keyword>
<evidence type="ECO:0000313" key="1">
    <source>
        <dbReference type="EMBL" id="GAT59892.1"/>
    </source>
</evidence>
<proteinExistence type="predicted"/>
<dbReference type="Proteomes" id="UP000815677">
    <property type="component" value="Unassembled WGS sequence"/>
</dbReference>
<evidence type="ECO:0000313" key="2">
    <source>
        <dbReference type="Proteomes" id="UP000815677"/>
    </source>
</evidence>
<reference evidence="1" key="1">
    <citation type="submission" date="2014-09" db="EMBL/GenBank/DDBJ databases">
        <title>Genome sequence of the luminous mushroom Mycena chlorophos for searching fungal bioluminescence genes.</title>
        <authorList>
            <person name="Tanaka Y."/>
            <person name="Kasuga D."/>
            <person name="Oba Y."/>
            <person name="Hase S."/>
            <person name="Sato K."/>
            <person name="Oba Y."/>
            <person name="Sakakibara Y."/>
        </authorList>
    </citation>
    <scope>NUCLEOTIDE SEQUENCE</scope>
</reference>
<name>A0ABQ0M9G9_MYCCL</name>
<dbReference type="EMBL" id="DF849927">
    <property type="protein sequence ID" value="GAT59892.1"/>
    <property type="molecule type" value="Genomic_DNA"/>
</dbReference>
<protein>
    <submittedName>
        <fullName evidence="1">Uncharacterized protein</fullName>
    </submittedName>
</protein>
<accession>A0ABQ0M9G9</accession>